<dbReference type="Pfam" id="PF07005">
    <property type="entry name" value="SBD_N"/>
    <property type="match status" value="1"/>
</dbReference>
<feature type="domain" description="Xylanolytic transcriptional activator regulatory" evidence="15">
    <location>
        <begin position="275"/>
        <end position="348"/>
    </location>
</feature>
<dbReference type="InterPro" id="IPR037051">
    <property type="entry name" value="4-carb_acid_sugar_kinase_N_sf"/>
</dbReference>
<dbReference type="SUPFAM" id="SSF142764">
    <property type="entry name" value="YgbK-like"/>
    <property type="match status" value="1"/>
</dbReference>
<evidence type="ECO:0000256" key="14">
    <source>
        <dbReference type="SAM" id="MobiDB-lite"/>
    </source>
</evidence>
<dbReference type="GeneID" id="55993698"/>
<organism evidence="16 17">
    <name type="scientific">Talaromyces rugulosus</name>
    <name type="common">Penicillium rugulosum</name>
    <dbReference type="NCBI Taxonomy" id="121627"/>
    <lineage>
        <taxon>Eukaryota</taxon>
        <taxon>Fungi</taxon>
        <taxon>Dikarya</taxon>
        <taxon>Ascomycota</taxon>
        <taxon>Pezizomycotina</taxon>
        <taxon>Eurotiomycetes</taxon>
        <taxon>Eurotiomycetidae</taxon>
        <taxon>Eurotiales</taxon>
        <taxon>Trichocomaceae</taxon>
        <taxon>Talaromyces</taxon>
        <taxon>Talaromyces sect. Islandici</taxon>
    </lineage>
</organism>
<dbReference type="InterPro" id="IPR010737">
    <property type="entry name" value="4-carb_acid_sugar_kinase_N"/>
</dbReference>
<dbReference type="GO" id="GO:0006351">
    <property type="term" value="P:DNA-templated transcription"/>
    <property type="evidence" value="ECO:0007669"/>
    <property type="project" value="InterPro"/>
</dbReference>
<dbReference type="EMBL" id="CP055900">
    <property type="protein sequence ID" value="QKX59073.1"/>
    <property type="molecule type" value="Genomic_DNA"/>
</dbReference>
<keyword evidence="11" id="KW-0804">Transcription</keyword>
<sequence>MDNEDTSGYTRALENRIAYLESKLGEQSGNKIADESASATSTSHVLHSNIPAESQTPDSNQMSFSSSASNLGEIVGFLSLGRAESLTYVGSSSGLPLAVNLGEMVRATVMADVFPSSPVANSGGGTPGQTNKDSTGAHRTIRLNDLLKHRADPPNDEMGSRIIEAYLGRIHPRYPFLDRDELWRLHEDRWRLAKTKPEDLSRNERFGTFRLYMAYAIAATMMQLSEKYTYTAPGKFYVTAIPHVAAACETSSTQNIEAMLLLVIYHMRSATSHGLWYMIGLAMRTCVELGLHRRTTTENLDPFSIQLRRRLFWTVYYLERAISMSLGRPCSISDRHIDVDLPLDVDDYVRDPVTLNSLQPSTKTTTLSLFHAILSIRRIESRIQHSIYRTDRPLQELRPKMDKIYRQLEAWKASAMPRFKDDLEYPLLHYYRAVRLLIQPFLPLLPVTDPYYHICIRAAGDICQAHKKLHQTLEYGHSFLAVQTVFVAGITLLYALWTNTEKVWSVQMSNDIRACSTVLFVITERAPWVKRYRDSFELLVNATMEKLQGNEAATASGMTGMMVAQSYGNPIIQNTGRPVPTAMDSVTPNMATGLAVPQAAIPQDPFQSQFQFDIDEDAMRMAMELAPWMDQPLEGASTPLWMPDFDTLQNLAGPYQYYGITMADDHKKNPVLPLDETISSLPPLVPSTNLAAEIQQSPRDKLPVLVVLDDDPTGTQTCHGINVLTVWDAATLEAEFQSGTRGFFILTNSRALPTPQARDLIHEIGTAVKNAATKTNKAFEFVLRGDSTLRGHFPDEPEVTEEVAGQADAWILAPFFRQGGRYTINNVHYVLEGGSKLVPAAQTPFAKDATFGYKNSNLVDYVVEKSKGKISADRVKSISLEDIRVGGQDAVAKKLLGLEKGSVVVLNAVVDTDMEVAVQGLLQATTSGKRYLYRTGAAFVSTRLGIEQIPPLSATELGLDRSPTSPGGLIIAGSYVPKTTEQLECLIDGRGDKLKRIVLDVEELLAHKDDLETAVSAAVNLAGELITKGEDVLIMTSRKLITGADELSSLNIGTVVAAALVLFLRLLVPRPRYVIAKGGITSSDAATKSLAMRRAEIRGQAASGVPLWRCTEPTSKFSGITYVVFPGNVGERHTLWDLVASWAKPSSGHS</sequence>
<dbReference type="GO" id="GO:0005634">
    <property type="term" value="C:nucleus"/>
    <property type="evidence" value="ECO:0007669"/>
    <property type="project" value="UniProtKB-SubCell"/>
</dbReference>
<keyword evidence="9" id="KW-0805">Transcription regulation</keyword>
<dbReference type="AlphaFoldDB" id="A0A7H8R2L4"/>
<dbReference type="RefSeq" id="XP_035345251.1">
    <property type="nucleotide sequence ID" value="XM_035489358.1"/>
</dbReference>
<evidence type="ECO:0000256" key="11">
    <source>
        <dbReference type="ARBA" id="ARBA00023163"/>
    </source>
</evidence>
<evidence type="ECO:0000256" key="4">
    <source>
        <dbReference type="ARBA" id="ARBA00022723"/>
    </source>
</evidence>
<dbReference type="Pfam" id="PF17042">
    <property type="entry name" value="NBD_C"/>
    <property type="match status" value="1"/>
</dbReference>
<feature type="compositionally biased region" description="Polar residues" evidence="14">
    <location>
        <begin position="37"/>
        <end position="58"/>
    </location>
</feature>
<reference evidence="17" key="1">
    <citation type="submission" date="2020-06" db="EMBL/GenBank/DDBJ databases">
        <title>A chromosome-scale genome assembly of Talaromyces rugulosus W13939.</title>
        <authorList>
            <person name="Wang B."/>
            <person name="Guo L."/>
            <person name="Ye K."/>
            <person name="Wang L."/>
        </authorList>
    </citation>
    <scope>NUCLEOTIDE SEQUENCE [LARGE SCALE GENOMIC DNA]</scope>
    <source>
        <strain evidence="17">W13939</strain>
    </source>
</reference>
<keyword evidence="10" id="KW-0238">DNA-binding</keyword>
<proteinExistence type="inferred from homology"/>
<keyword evidence="17" id="KW-1185">Reference proteome</keyword>
<evidence type="ECO:0000256" key="10">
    <source>
        <dbReference type="ARBA" id="ARBA00023125"/>
    </source>
</evidence>
<accession>A0A7H8R2L4</accession>
<dbReference type="Proteomes" id="UP000509510">
    <property type="component" value="Chromosome III"/>
</dbReference>
<dbReference type="InterPro" id="IPR007219">
    <property type="entry name" value="XnlR_reg_dom"/>
</dbReference>
<dbReference type="GO" id="GO:0005524">
    <property type="term" value="F:ATP binding"/>
    <property type="evidence" value="ECO:0007669"/>
    <property type="project" value="UniProtKB-KW"/>
</dbReference>
<evidence type="ECO:0000256" key="9">
    <source>
        <dbReference type="ARBA" id="ARBA00023015"/>
    </source>
</evidence>
<feature type="region of interest" description="Disordered" evidence="14">
    <location>
        <begin position="118"/>
        <end position="137"/>
    </location>
</feature>
<comment type="subcellular location">
    <subcellularLocation>
        <location evidence="1">Nucleus</location>
    </subcellularLocation>
</comment>
<feature type="region of interest" description="Disordered" evidence="14">
    <location>
        <begin position="28"/>
        <end position="65"/>
    </location>
</feature>
<evidence type="ECO:0000256" key="6">
    <source>
        <dbReference type="ARBA" id="ARBA00022777"/>
    </source>
</evidence>
<keyword evidence="12" id="KW-0539">Nucleus</keyword>
<dbReference type="KEGG" id="trg:TRUGW13939_06203"/>
<dbReference type="PANTHER" id="PTHR47782:SF12">
    <property type="entry name" value="ZN(II)2CYS6 TRANSCRIPTION FACTOR (EUROFUNG)"/>
    <property type="match status" value="1"/>
</dbReference>
<keyword evidence="7" id="KW-0862">Zinc</keyword>
<dbReference type="Pfam" id="PF04082">
    <property type="entry name" value="Fungal_trans"/>
    <property type="match status" value="1"/>
</dbReference>
<dbReference type="InterPro" id="IPR031475">
    <property type="entry name" value="NBD_C"/>
</dbReference>
<dbReference type="OrthoDB" id="9970124at2759"/>
<name>A0A7H8R2L4_TALRU</name>
<dbReference type="GO" id="GO:0016301">
    <property type="term" value="F:kinase activity"/>
    <property type="evidence" value="ECO:0007669"/>
    <property type="project" value="UniProtKB-KW"/>
</dbReference>
<keyword evidence="4" id="KW-0479">Metal-binding</keyword>
<dbReference type="InterPro" id="IPR052202">
    <property type="entry name" value="Yeast_MetPath_Reg"/>
</dbReference>
<evidence type="ECO:0000313" key="17">
    <source>
        <dbReference type="Proteomes" id="UP000509510"/>
    </source>
</evidence>
<evidence type="ECO:0000256" key="8">
    <source>
        <dbReference type="ARBA" id="ARBA00022840"/>
    </source>
</evidence>
<evidence type="ECO:0000256" key="1">
    <source>
        <dbReference type="ARBA" id="ARBA00004123"/>
    </source>
</evidence>
<keyword evidence="8" id="KW-0067">ATP-binding</keyword>
<evidence type="ECO:0000256" key="2">
    <source>
        <dbReference type="ARBA" id="ARBA00005715"/>
    </source>
</evidence>
<evidence type="ECO:0000256" key="13">
    <source>
        <dbReference type="ARBA" id="ARBA00023277"/>
    </source>
</evidence>
<dbReference type="GO" id="GO:0045944">
    <property type="term" value="P:positive regulation of transcription by RNA polymerase II"/>
    <property type="evidence" value="ECO:0007669"/>
    <property type="project" value="TreeGrafter"/>
</dbReference>
<keyword evidence="6" id="KW-0418">Kinase</keyword>
<keyword evidence="3" id="KW-0808">Transferase</keyword>
<protein>
    <recommendedName>
        <fullName evidence="15">Xylanolytic transcriptional activator regulatory domain-containing protein</fullName>
    </recommendedName>
</protein>
<dbReference type="Gene3D" id="3.40.50.10840">
    <property type="entry name" value="Putative sugar-binding, N-terminal domain"/>
    <property type="match status" value="1"/>
</dbReference>
<dbReference type="GO" id="GO:0008270">
    <property type="term" value="F:zinc ion binding"/>
    <property type="evidence" value="ECO:0007669"/>
    <property type="project" value="InterPro"/>
</dbReference>
<dbReference type="GO" id="GO:0000981">
    <property type="term" value="F:DNA-binding transcription factor activity, RNA polymerase II-specific"/>
    <property type="evidence" value="ECO:0007669"/>
    <property type="project" value="TreeGrafter"/>
</dbReference>
<dbReference type="CDD" id="cd12148">
    <property type="entry name" value="fungal_TF_MHR"/>
    <property type="match status" value="1"/>
</dbReference>
<gene>
    <name evidence="16" type="ORF">TRUGW13939_06203</name>
</gene>
<dbReference type="Gene3D" id="3.40.980.20">
    <property type="entry name" value="Four-carbon acid sugar kinase, nucleotide binding domain"/>
    <property type="match status" value="1"/>
</dbReference>
<evidence type="ECO:0000313" key="16">
    <source>
        <dbReference type="EMBL" id="QKX59073.1"/>
    </source>
</evidence>
<keyword evidence="13" id="KW-0119">Carbohydrate metabolism</keyword>
<evidence type="ECO:0000256" key="7">
    <source>
        <dbReference type="ARBA" id="ARBA00022833"/>
    </source>
</evidence>
<evidence type="ECO:0000256" key="5">
    <source>
        <dbReference type="ARBA" id="ARBA00022741"/>
    </source>
</evidence>
<evidence type="ECO:0000256" key="12">
    <source>
        <dbReference type="ARBA" id="ARBA00023242"/>
    </source>
</evidence>
<evidence type="ECO:0000259" key="15">
    <source>
        <dbReference type="SMART" id="SM00906"/>
    </source>
</evidence>
<dbReference type="SMART" id="SM00906">
    <property type="entry name" value="Fungal_trans"/>
    <property type="match status" value="1"/>
</dbReference>
<dbReference type="PANTHER" id="PTHR47782">
    <property type="entry name" value="ZN(II)2CYS6 TRANSCRIPTION FACTOR (EUROFUNG)-RELATED"/>
    <property type="match status" value="1"/>
</dbReference>
<dbReference type="InterPro" id="IPR042213">
    <property type="entry name" value="NBD_C_sf"/>
</dbReference>
<keyword evidence="5" id="KW-0547">Nucleotide-binding</keyword>
<evidence type="ECO:0000256" key="3">
    <source>
        <dbReference type="ARBA" id="ARBA00022679"/>
    </source>
</evidence>
<comment type="similarity">
    <text evidence="2">Belongs to the four-carbon acid sugar kinase family.</text>
</comment>
<dbReference type="GO" id="GO:0043565">
    <property type="term" value="F:sequence-specific DNA binding"/>
    <property type="evidence" value="ECO:0007669"/>
    <property type="project" value="TreeGrafter"/>
</dbReference>